<organism evidence="2 3">
    <name type="scientific">Volvox africanus</name>
    <dbReference type="NCBI Taxonomy" id="51714"/>
    <lineage>
        <taxon>Eukaryota</taxon>
        <taxon>Viridiplantae</taxon>
        <taxon>Chlorophyta</taxon>
        <taxon>core chlorophytes</taxon>
        <taxon>Chlorophyceae</taxon>
        <taxon>CS clade</taxon>
        <taxon>Chlamydomonadales</taxon>
        <taxon>Volvocaceae</taxon>
        <taxon>Volvox</taxon>
    </lineage>
</organism>
<dbReference type="SUPFAM" id="SSF57997">
    <property type="entry name" value="Tropomyosin"/>
    <property type="match status" value="1"/>
</dbReference>
<reference evidence="2" key="1">
    <citation type="journal article" date="2021" name="Proc. Natl. Acad. Sci. U.S.A.">
        <title>Three genomes in the algal genus Volvox reveal the fate of a haploid sex-determining region after a transition to homothallism.</title>
        <authorList>
            <person name="Yamamoto K."/>
            <person name="Hamaji T."/>
            <person name="Kawai-Toyooka H."/>
            <person name="Matsuzaki R."/>
            <person name="Takahashi F."/>
            <person name="Nishimura Y."/>
            <person name="Kawachi M."/>
            <person name="Noguchi H."/>
            <person name="Minakuchi Y."/>
            <person name="Umen J.G."/>
            <person name="Toyoda A."/>
            <person name="Nozaki H."/>
        </authorList>
    </citation>
    <scope>NUCLEOTIDE SEQUENCE</scope>
    <source>
        <strain evidence="2">NIES-3780</strain>
    </source>
</reference>
<feature type="coiled-coil region" evidence="1">
    <location>
        <begin position="231"/>
        <end position="414"/>
    </location>
</feature>
<evidence type="ECO:0000256" key="1">
    <source>
        <dbReference type="SAM" id="Coils"/>
    </source>
</evidence>
<proteinExistence type="predicted"/>
<protein>
    <submittedName>
        <fullName evidence="2">Uncharacterized protein</fullName>
    </submittedName>
</protein>
<sequence length="666" mass="72308">MSASELLLLKRSFERLDKQYRGAEEKIVEFRDKLREARLELAAKDRHLDAARKLLAKMGAEKSELAMVAEQNRELSRSLEAKLSLSHDGPELQAKLHRSKRKVAELTAQLHEAQTRLLMSEEIGRQQAAEIAVLKKALGLRMDLPDGMGVYDGQAQLLQALAKSQEESASLAAQLAEGSRRASSLEQQVAQLQSDMDRLVGARVAAEEALLAARKETGEAHGHAAALQLDLDELKSQVRRAFAHLQEVQSARKSAEDAADSLSAKNRSLKEKLIAADRDARSQLESLRGELRSLADAAEAEVQQLHALHGAREGDLEAHNAALQKQLAEMEARLSQSDRDHEVEVLRLQSRTGALEASLEGSRLREASLERDAESLRSEVARLSRHNAELAANLAASRNEAEAFSERAEEAVNNTDTERRLRMQVQNHMEAVATRAAVREEQLAAETQTLRTEAAALSLTNERLREDLKSCQEKLSDATARNTINERHIDELHTTIKSLTKSKTKLQNTMLEQLSLFKAKLHQVEQENFTLRSSLASSPGSLSTRSGFLDPRAFRTSTSHINSALSRGSAAVDLGSTVANVPSTTTTRAGDVCVSSGAGGVSGGGSSSTTTPSLTPVMSLKDSSIDISGGVGTGASVLPRPVTGSLGFENSRSEDALEATLTRFNA</sequence>
<feature type="coiled-coil region" evidence="1">
    <location>
        <begin position="454"/>
        <end position="509"/>
    </location>
</feature>
<gene>
    <name evidence="2" type="ORF">Vafri_6784</name>
</gene>
<comment type="caution">
    <text evidence="2">The sequence shown here is derived from an EMBL/GenBank/DDBJ whole genome shotgun (WGS) entry which is preliminary data.</text>
</comment>
<dbReference type="EMBL" id="BNCO01000009">
    <property type="protein sequence ID" value="GIL50656.1"/>
    <property type="molecule type" value="Genomic_DNA"/>
</dbReference>
<feature type="coiled-coil region" evidence="1">
    <location>
        <begin position="6"/>
        <end position="54"/>
    </location>
</feature>
<keyword evidence="3" id="KW-1185">Reference proteome</keyword>
<dbReference type="AlphaFoldDB" id="A0A8J4AZS9"/>
<keyword evidence="1" id="KW-0175">Coiled coil</keyword>
<evidence type="ECO:0000313" key="2">
    <source>
        <dbReference type="EMBL" id="GIL50656.1"/>
    </source>
</evidence>
<feature type="coiled-coil region" evidence="1">
    <location>
        <begin position="175"/>
        <end position="202"/>
    </location>
</feature>
<evidence type="ECO:0000313" key="3">
    <source>
        <dbReference type="Proteomes" id="UP000747399"/>
    </source>
</evidence>
<name>A0A8J4AZS9_9CHLO</name>
<accession>A0A8J4AZS9</accession>
<dbReference type="Proteomes" id="UP000747399">
    <property type="component" value="Unassembled WGS sequence"/>
</dbReference>